<comment type="caution">
    <text evidence="2">The sequence shown here is derived from an EMBL/GenBank/DDBJ whole genome shotgun (WGS) entry which is preliminary data.</text>
</comment>
<accession>A0ABU6Z0N6</accession>
<feature type="compositionally biased region" description="Basic and acidic residues" evidence="1">
    <location>
        <begin position="44"/>
        <end position="55"/>
    </location>
</feature>
<proteinExistence type="predicted"/>
<name>A0ABU6Z0N6_9FABA</name>
<reference evidence="2 3" key="1">
    <citation type="journal article" date="2023" name="Plants (Basel)">
        <title>Bridging the Gap: Combining Genomics and Transcriptomics Approaches to Understand Stylosanthes scabra, an Orphan Legume from the Brazilian Caatinga.</title>
        <authorList>
            <person name="Ferreira-Neto J.R.C."/>
            <person name="da Silva M.D."/>
            <person name="Binneck E."/>
            <person name="de Melo N.F."/>
            <person name="da Silva R.H."/>
            <person name="de Melo A.L.T.M."/>
            <person name="Pandolfi V."/>
            <person name="Bustamante F.O."/>
            <person name="Brasileiro-Vidal A.C."/>
            <person name="Benko-Iseppon A.M."/>
        </authorList>
    </citation>
    <scope>NUCLEOTIDE SEQUENCE [LARGE SCALE GENOMIC DNA]</scope>
    <source>
        <tissue evidence="2">Leaves</tissue>
    </source>
</reference>
<feature type="region of interest" description="Disordered" evidence="1">
    <location>
        <begin position="42"/>
        <end position="64"/>
    </location>
</feature>
<evidence type="ECO:0000313" key="2">
    <source>
        <dbReference type="EMBL" id="MED6215821.1"/>
    </source>
</evidence>
<dbReference type="Proteomes" id="UP001341840">
    <property type="component" value="Unassembled WGS sequence"/>
</dbReference>
<evidence type="ECO:0000313" key="3">
    <source>
        <dbReference type="Proteomes" id="UP001341840"/>
    </source>
</evidence>
<sequence>MSDEELVFCARRLRRMMRYNGKGKGSSSKENKKDQNKVICYNYRKPEHYKSDNPQKKKGKNIKKDKKKVLMVSWEDLENDSEDDDSDHEAQLCFIADTSEYDEPSLNCILTLSRGHAIRGARGAVGSYFGTKHTLARQRVLDRAAVRSLLTFSSSRLKGAAAAAVGRGRTALALFSFWLSFSYP</sequence>
<dbReference type="EMBL" id="JASCZI010271863">
    <property type="protein sequence ID" value="MED6215821.1"/>
    <property type="molecule type" value="Genomic_DNA"/>
</dbReference>
<organism evidence="2 3">
    <name type="scientific">Stylosanthes scabra</name>
    <dbReference type="NCBI Taxonomy" id="79078"/>
    <lineage>
        <taxon>Eukaryota</taxon>
        <taxon>Viridiplantae</taxon>
        <taxon>Streptophyta</taxon>
        <taxon>Embryophyta</taxon>
        <taxon>Tracheophyta</taxon>
        <taxon>Spermatophyta</taxon>
        <taxon>Magnoliopsida</taxon>
        <taxon>eudicotyledons</taxon>
        <taxon>Gunneridae</taxon>
        <taxon>Pentapetalae</taxon>
        <taxon>rosids</taxon>
        <taxon>fabids</taxon>
        <taxon>Fabales</taxon>
        <taxon>Fabaceae</taxon>
        <taxon>Papilionoideae</taxon>
        <taxon>50 kb inversion clade</taxon>
        <taxon>dalbergioids sensu lato</taxon>
        <taxon>Dalbergieae</taxon>
        <taxon>Pterocarpus clade</taxon>
        <taxon>Stylosanthes</taxon>
    </lineage>
</organism>
<evidence type="ECO:0000256" key="1">
    <source>
        <dbReference type="SAM" id="MobiDB-lite"/>
    </source>
</evidence>
<gene>
    <name evidence="2" type="ORF">PIB30_001438</name>
</gene>
<keyword evidence="3" id="KW-1185">Reference proteome</keyword>
<protein>
    <submittedName>
        <fullName evidence="2">Uncharacterized protein</fullName>
    </submittedName>
</protein>